<dbReference type="AlphaFoldDB" id="A0A0K0FGW5"/>
<evidence type="ECO:0000313" key="3">
    <source>
        <dbReference type="WBParaSite" id="SVE_0812200.1"/>
    </source>
</evidence>
<accession>A0A0K0FGW5</accession>
<dbReference type="WBParaSite" id="SVE_0812200.1">
    <property type="protein sequence ID" value="SVE_0812200.1"/>
    <property type="gene ID" value="SVE_0812200"/>
</dbReference>
<evidence type="ECO:0000256" key="1">
    <source>
        <dbReference type="SAM" id="MobiDB-lite"/>
    </source>
</evidence>
<reference evidence="2" key="1">
    <citation type="submission" date="2014-07" db="EMBL/GenBank/DDBJ databases">
        <authorList>
            <person name="Martin A.A"/>
            <person name="De Silva N."/>
        </authorList>
    </citation>
    <scope>NUCLEOTIDE SEQUENCE</scope>
</reference>
<proteinExistence type="predicted"/>
<dbReference type="Proteomes" id="UP000035680">
    <property type="component" value="Unassembled WGS sequence"/>
</dbReference>
<sequence>MSRIFFSVEECSPLIKVKTTSAPKPDQNTGKNRRVITKSEEFDESIGRMATDEEKKTLRHEIRDLRECFKIIMIVNNDKENDPYLMIKNVDNTRLVKRHGISI</sequence>
<reference evidence="3" key="2">
    <citation type="submission" date="2015-08" db="UniProtKB">
        <authorList>
            <consortium name="WormBaseParasite"/>
        </authorList>
    </citation>
    <scope>IDENTIFICATION</scope>
</reference>
<evidence type="ECO:0000313" key="2">
    <source>
        <dbReference type="Proteomes" id="UP000035680"/>
    </source>
</evidence>
<feature type="region of interest" description="Disordered" evidence="1">
    <location>
        <begin position="19"/>
        <end position="48"/>
    </location>
</feature>
<feature type="compositionally biased region" description="Polar residues" evidence="1">
    <location>
        <begin position="19"/>
        <end position="30"/>
    </location>
</feature>
<organism evidence="2 3">
    <name type="scientific">Strongyloides venezuelensis</name>
    <name type="common">Threadworm</name>
    <dbReference type="NCBI Taxonomy" id="75913"/>
    <lineage>
        <taxon>Eukaryota</taxon>
        <taxon>Metazoa</taxon>
        <taxon>Ecdysozoa</taxon>
        <taxon>Nematoda</taxon>
        <taxon>Chromadorea</taxon>
        <taxon>Rhabditida</taxon>
        <taxon>Tylenchina</taxon>
        <taxon>Panagrolaimomorpha</taxon>
        <taxon>Strongyloidoidea</taxon>
        <taxon>Strongyloididae</taxon>
        <taxon>Strongyloides</taxon>
    </lineage>
</organism>
<keyword evidence="2" id="KW-1185">Reference proteome</keyword>
<protein>
    <submittedName>
        <fullName evidence="3">Ty3-gypsy retrotransposon protein</fullName>
    </submittedName>
</protein>
<name>A0A0K0FGW5_STRVS</name>